<dbReference type="STRING" id="1335309.GA0116948_11143"/>
<gene>
    <name evidence="1" type="ORF">GA0116948_11143</name>
</gene>
<dbReference type="RefSeq" id="WP_089713635.1">
    <property type="nucleotide sequence ID" value="NZ_FMAR01000011.1"/>
</dbReference>
<proteinExistence type="predicted"/>
<dbReference type="AlphaFoldDB" id="A0A1C4F2C9"/>
<keyword evidence="2" id="KW-1185">Reference proteome</keyword>
<reference evidence="1 2" key="1">
    <citation type="submission" date="2016-08" db="EMBL/GenBank/DDBJ databases">
        <authorList>
            <person name="Seilhamer J.J."/>
        </authorList>
    </citation>
    <scope>NUCLEOTIDE SEQUENCE [LARGE SCALE GENOMIC DNA]</scope>
    <source>
        <strain evidence="1 2">A37T2</strain>
    </source>
</reference>
<dbReference type="OrthoDB" id="2575320at2"/>
<organism evidence="1 2">
    <name type="scientific">Chitinophaga costaii</name>
    <dbReference type="NCBI Taxonomy" id="1335309"/>
    <lineage>
        <taxon>Bacteria</taxon>
        <taxon>Pseudomonadati</taxon>
        <taxon>Bacteroidota</taxon>
        <taxon>Chitinophagia</taxon>
        <taxon>Chitinophagales</taxon>
        <taxon>Chitinophagaceae</taxon>
        <taxon>Chitinophaga</taxon>
    </lineage>
</organism>
<accession>A0A1C4F2C9</accession>
<dbReference type="EMBL" id="FMAR01000011">
    <property type="protein sequence ID" value="SCC49885.1"/>
    <property type="molecule type" value="Genomic_DNA"/>
</dbReference>
<sequence length="197" mass="22188">MILTPEESALVVRADWLYLKHRIMEKAISLLGQVQEAVGQLPQWNHVPGGVPALALGAKIAKGERYKDLPYAILDYPRLFSRDDIFALRTMFWWGHDFTATLHLAGHSLLRHRPALRLAQSRLAASGAQLYLPEDPWQHEMGEGIYQPLEACSAAAWEGALEQDFLKLAKPFALQDWEGVVPAIRAFYEAVLDTMQV</sequence>
<evidence type="ECO:0000313" key="1">
    <source>
        <dbReference type="EMBL" id="SCC49885.1"/>
    </source>
</evidence>
<name>A0A1C4F2C9_9BACT</name>
<dbReference type="Proteomes" id="UP000242818">
    <property type="component" value="Unassembled WGS sequence"/>
</dbReference>
<protein>
    <submittedName>
        <fullName evidence="1">Uncharacterized protein</fullName>
    </submittedName>
</protein>
<evidence type="ECO:0000313" key="2">
    <source>
        <dbReference type="Proteomes" id="UP000242818"/>
    </source>
</evidence>